<evidence type="ECO:0000256" key="2">
    <source>
        <dbReference type="SAM" id="Coils"/>
    </source>
</evidence>
<dbReference type="GO" id="GO:0003729">
    <property type="term" value="F:mRNA binding"/>
    <property type="evidence" value="ECO:0007669"/>
    <property type="project" value="InterPro"/>
</dbReference>
<dbReference type="GO" id="GO:0005685">
    <property type="term" value="C:U1 snRNP"/>
    <property type="evidence" value="ECO:0007669"/>
    <property type="project" value="InterPro"/>
</dbReference>
<feature type="compositionally biased region" description="Basic residues" evidence="3">
    <location>
        <begin position="373"/>
        <end position="391"/>
    </location>
</feature>
<sequence>RHSIQRPQTECRRTGRSKDAFEYFQRNKDKLQQKYFKEWNIKYLTAMSAQAQMRALLDQLMGTARDGDETRQRVKFTDERVCKSHLLNCCPHDILSGTRMDLGECSKIHDLALRADYEIASKDRDLFFELDAVDHLESFIADCDRRTELAKKRLAETQEEISAEVAAKAEKVHELNEEIGKLLAKSEQLGAEGNVDEAQKVLQEVEKVRSKKRDAEEEYRNSMPASSFQQQKLRVCEVCSAYLGLHDNDRRLADHFGGKLHLGFIQIREKLEQLKKTVAEKQERRNQERLKRREEREREERMRKRGDSALTDTPSELHRGTASGTRSRSREHRRSRSRERRRRRSRSSSREKRRSRDRSRDRGDRGDRGDRDRRRRHRSRSRSKGHRHSRDHSRERSRDRSSKHKSSRDRERSSRDRSRDRDRKKGSSEQRQDGVNGKMDSRRLDDRETGEI</sequence>
<dbReference type="Proteomes" id="UP000829720">
    <property type="component" value="Unassembled WGS sequence"/>
</dbReference>
<protein>
    <submittedName>
        <fullName evidence="4">Uncharacterized protein</fullName>
    </submittedName>
</protein>
<keyword evidence="5" id="KW-1185">Reference proteome</keyword>
<dbReference type="OrthoDB" id="153872at2759"/>
<feature type="compositionally biased region" description="Basic and acidic residues" evidence="3">
    <location>
        <begin position="278"/>
        <end position="307"/>
    </location>
</feature>
<name>A0A8T3DLQ0_9TELE</name>
<dbReference type="InterPro" id="IPR004882">
    <property type="entry name" value="Luc7-rel"/>
</dbReference>
<evidence type="ECO:0000313" key="4">
    <source>
        <dbReference type="EMBL" id="KAI1896267.1"/>
    </source>
</evidence>
<keyword evidence="2" id="KW-0175">Coiled coil</keyword>
<feature type="compositionally biased region" description="Basic and acidic residues" evidence="3">
    <location>
        <begin position="439"/>
        <end position="452"/>
    </location>
</feature>
<feature type="compositionally biased region" description="Basic and acidic residues" evidence="3">
    <location>
        <begin position="358"/>
        <end position="372"/>
    </location>
</feature>
<comment type="similarity">
    <text evidence="1">Belongs to the Luc7 family.</text>
</comment>
<organism evidence="4 5">
    <name type="scientific">Albula goreensis</name>
    <dbReference type="NCBI Taxonomy" id="1534307"/>
    <lineage>
        <taxon>Eukaryota</taxon>
        <taxon>Metazoa</taxon>
        <taxon>Chordata</taxon>
        <taxon>Craniata</taxon>
        <taxon>Vertebrata</taxon>
        <taxon>Euteleostomi</taxon>
        <taxon>Actinopterygii</taxon>
        <taxon>Neopterygii</taxon>
        <taxon>Teleostei</taxon>
        <taxon>Albuliformes</taxon>
        <taxon>Albulidae</taxon>
        <taxon>Albula</taxon>
    </lineage>
</organism>
<reference evidence="4" key="1">
    <citation type="submission" date="2021-01" db="EMBL/GenBank/DDBJ databases">
        <authorList>
            <person name="Zahm M."/>
            <person name="Roques C."/>
            <person name="Cabau C."/>
            <person name="Klopp C."/>
            <person name="Donnadieu C."/>
            <person name="Jouanno E."/>
            <person name="Lampietro C."/>
            <person name="Louis A."/>
            <person name="Herpin A."/>
            <person name="Echchiki A."/>
            <person name="Berthelot C."/>
            <person name="Parey E."/>
            <person name="Roest-Crollius H."/>
            <person name="Braasch I."/>
            <person name="Postlethwait J."/>
            <person name="Bobe J."/>
            <person name="Montfort J."/>
            <person name="Bouchez O."/>
            <person name="Begum T."/>
            <person name="Mejri S."/>
            <person name="Adams A."/>
            <person name="Chen W.-J."/>
            <person name="Guiguen Y."/>
        </authorList>
    </citation>
    <scope>NUCLEOTIDE SEQUENCE</scope>
    <source>
        <tissue evidence="4">Blood</tissue>
    </source>
</reference>
<feature type="non-terminal residue" evidence="4">
    <location>
        <position position="1"/>
    </location>
</feature>
<comment type="caution">
    <text evidence="4">The sequence shown here is derived from an EMBL/GenBank/DDBJ whole genome shotgun (WGS) entry which is preliminary data.</text>
</comment>
<evidence type="ECO:0000256" key="1">
    <source>
        <dbReference type="ARBA" id="ARBA00005655"/>
    </source>
</evidence>
<dbReference type="Pfam" id="PF03194">
    <property type="entry name" value="LUC7"/>
    <property type="match status" value="1"/>
</dbReference>
<evidence type="ECO:0000256" key="3">
    <source>
        <dbReference type="SAM" id="MobiDB-lite"/>
    </source>
</evidence>
<dbReference type="EMBL" id="JAERUA010000008">
    <property type="protein sequence ID" value="KAI1896267.1"/>
    <property type="molecule type" value="Genomic_DNA"/>
</dbReference>
<dbReference type="AlphaFoldDB" id="A0A8T3DLQ0"/>
<gene>
    <name evidence="4" type="ORF">AGOR_G00093040</name>
</gene>
<evidence type="ECO:0000313" key="5">
    <source>
        <dbReference type="Proteomes" id="UP000829720"/>
    </source>
</evidence>
<feature type="compositionally biased region" description="Basic and acidic residues" evidence="3">
    <location>
        <begin position="408"/>
        <end position="432"/>
    </location>
</feature>
<dbReference type="PANTHER" id="PTHR12375">
    <property type="entry name" value="RNA-BINDING PROTEIN LUC7-RELATED"/>
    <property type="match status" value="1"/>
</dbReference>
<feature type="coiled-coil region" evidence="2">
    <location>
        <begin position="140"/>
        <end position="218"/>
    </location>
</feature>
<feature type="region of interest" description="Disordered" evidence="3">
    <location>
        <begin position="278"/>
        <end position="452"/>
    </location>
</feature>
<dbReference type="GO" id="GO:0006376">
    <property type="term" value="P:mRNA splice site recognition"/>
    <property type="evidence" value="ECO:0007669"/>
    <property type="project" value="InterPro"/>
</dbReference>
<feature type="compositionally biased region" description="Basic residues" evidence="3">
    <location>
        <begin position="327"/>
        <end position="357"/>
    </location>
</feature>
<proteinExistence type="inferred from homology"/>
<accession>A0A8T3DLQ0</accession>